<accession>A0A218WE20</accession>
<protein>
    <submittedName>
        <fullName evidence="2">Uncharacterized protein</fullName>
    </submittedName>
</protein>
<evidence type="ECO:0000256" key="1">
    <source>
        <dbReference type="SAM" id="Phobius"/>
    </source>
</evidence>
<name>A0A218WE20_PUNGR</name>
<evidence type="ECO:0000313" key="3">
    <source>
        <dbReference type="Proteomes" id="UP000197138"/>
    </source>
</evidence>
<keyword evidence="1" id="KW-1133">Transmembrane helix</keyword>
<dbReference type="EMBL" id="MTKT01004486">
    <property type="protein sequence ID" value="OWM71065.1"/>
    <property type="molecule type" value="Genomic_DNA"/>
</dbReference>
<proteinExistence type="predicted"/>
<feature type="transmembrane region" description="Helical" evidence="1">
    <location>
        <begin position="37"/>
        <end position="54"/>
    </location>
</feature>
<organism evidence="2 3">
    <name type="scientific">Punica granatum</name>
    <name type="common">Pomegranate</name>
    <dbReference type="NCBI Taxonomy" id="22663"/>
    <lineage>
        <taxon>Eukaryota</taxon>
        <taxon>Viridiplantae</taxon>
        <taxon>Streptophyta</taxon>
        <taxon>Embryophyta</taxon>
        <taxon>Tracheophyta</taxon>
        <taxon>Spermatophyta</taxon>
        <taxon>Magnoliopsida</taxon>
        <taxon>eudicotyledons</taxon>
        <taxon>Gunneridae</taxon>
        <taxon>Pentapetalae</taxon>
        <taxon>rosids</taxon>
        <taxon>malvids</taxon>
        <taxon>Myrtales</taxon>
        <taxon>Lythraceae</taxon>
        <taxon>Punica</taxon>
    </lineage>
</organism>
<evidence type="ECO:0000313" key="2">
    <source>
        <dbReference type="EMBL" id="OWM71065.1"/>
    </source>
</evidence>
<sequence length="60" mass="6708">MGKAADDFVCSGRARSCCLEVVVEPTRADACLLKSPLVLLPLAPLVVLNILQWWQMKKYF</sequence>
<keyword evidence="1" id="KW-0472">Membrane</keyword>
<dbReference type="Proteomes" id="UP000197138">
    <property type="component" value="Unassembled WGS sequence"/>
</dbReference>
<comment type="caution">
    <text evidence="2">The sequence shown here is derived from an EMBL/GenBank/DDBJ whole genome shotgun (WGS) entry which is preliminary data.</text>
</comment>
<reference evidence="3" key="1">
    <citation type="journal article" date="2017" name="Plant J.">
        <title>The pomegranate (Punica granatum L.) genome and the genomics of punicalagin biosynthesis.</title>
        <authorList>
            <person name="Qin G."/>
            <person name="Xu C."/>
            <person name="Ming R."/>
            <person name="Tang H."/>
            <person name="Guyot R."/>
            <person name="Kramer E.M."/>
            <person name="Hu Y."/>
            <person name="Yi X."/>
            <person name="Qi Y."/>
            <person name="Xu X."/>
            <person name="Gao Z."/>
            <person name="Pan H."/>
            <person name="Jian J."/>
            <person name="Tian Y."/>
            <person name="Yue Z."/>
            <person name="Xu Y."/>
        </authorList>
    </citation>
    <scope>NUCLEOTIDE SEQUENCE [LARGE SCALE GENOMIC DNA]</scope>
    <source>
        <strain evidence="3">cv. Dabenzi</strain>
    </source>
</reference>
<keyword evidence="1" id="KW-0812">Transmembrane</keyword>
<dbReference type="AlphaFoldDB" id="A0A218WE20"/>
<gene>
    <name evidence="2" type="ORF">CDL15_Pgr011192</name>
</gene>